<evidence type="ECO:0000313" key="10">
    <source>
        <dbReference type="Proteomes" id="UP000629438"/>
    </source>
</evidence>
<dbReference type="PANTHER" id="PTHR23226:SF416">
    <property type="entry name" value="FI01424P"/>
    <property type="match status" value="1"/>
</dbReference>
<dbReference type="Proteomes" id="UP000629438">
    <property type="component" value="Unassembled WGS sequence"/>
</dbReference>
<feature type="domain" description="C2H2-type" evidence="8">
    <location>
        <begin position="2"/>
        <end position="29"/>
    </location>
</feature>
<dbReference type="OrthoDB" id="6910977at2759"/>
<dbReference type="AlphaFoldDB" id="A0A850ZEB3"/>
<dbReference type="FunFam" id="3.30.160.60:FF:001311">
    <property type="entry name" value="Zinc finger protein 668"/>
    <property type="match status" value="1"/>
</dbReference>
<dbReference type="PROSITE" id="PS00028">
    <property type="entry name" value="ZINC_FINGER_C2H2_1"/>
    <property type="match status" value="1"/>
</dbReference>
<evidence type="ECO:0000256" key="7">
    <source>
        <dbReference type="PROSITE-ProRule" id="PRU00042"/>
    </source>
</evidence>
<organism evidence="9 10">
    <name type="scientific">Tichodroma muraria</name>
    <dbReference type="NCBI Taxonomy" id="237442"/>
    <lineage>
        <taxon>Eukaryota</taxon>
        <taxon>Metazoa</taxon>
        <taxon>Chordata</taxon>
        <taxon>Craniata</taxon>
        <taxon>Vertebrata</taxon>
        <taxon>Euteleostomi</taxon>
        <taxon>Archelosauria</taxon>
        <taxon>Archosauria</taxon>
        <taxon>Dinosauria</taxon>
        <taxon>Saurischia</taxon>
        <taxon>Theropoda</taxon>
        <taxon>Coelurosauria</taxon>
        <taxon>Aves</taxon>
        <taxon>Neognathae</taxon>
        <taxon>Neoaves</taxon>
        <taxon>Telluraves</taxon>
        <taxon>Australaves</taxon>
        <taxon>Passeriformes</taxon>
        <taxon>Sittidae</taxon>
        <taxon>Tichodroma</taxon>
    </lineage>
</organism>
<dbReference type="EMBL" id="WAAG01025426">
    <property type="protein sequence ID" value="NWH99469.1"/>
    <property type="molecule type" value="Genomic_DNA"/>
</dbReference>
<dbReference type="Gene3D" id="3.30.160.60">
    <property type="entry name" value="Classic Zinc Finger"/>
    <property type="match status" value="2"/>
</dbReference>
<gene>
    <name evidence="9" type="primary">Zscan32</name>
    <name evidence="9" type="ORF">TICMUR_R12728</name>
</gene>
<comment type="subcellular location">
    <subcellularLocation>
        <location evidence="1">Nucleus</location>
    </subcellularLocation>
</comment>
<accession>A0A850ZEB3</accession>
<evidence type="ECO:0000256" key="5">
    <source>
        <dbReference type="ARBA" id="ARBA00022833"/>
    </source>
</evidence>
<evidence type="ECO:0000313" key="9">
    <source>
        <dbReference type="EMBL" id="NWH99469.1"/>
    </source>
</evidence>
<comment type="caution">
    <text evidence="9">The sequence shown here is derived from an EMBL/GenBank/DDBJ whole genome shotgun (WGS) entry which is preliminary data.</text>
</comment>
<dbReference type="GO" id="GO:0005634">
    <property type="term" value="C:nucleus"/>
    <property type="evidence" value="ECO:0007669"/>
    <property type="project" value="UniProtKB-SubCell"/>
</dbReference>
<evidence type="ECO:0000259" key="8">
    <source>
        <dbReference type="PROSITE" id="PS50157"/>
    </source>
</evidence>
<sequence length="61" mass="6780">PHTCPECWKSFSDSSNLSSHLRIHDGKRLISCGKSFGQSKDLISHHRIHVGEKSCVCPSFA</sequence>
<feature type="non-terminal residue" evidence="9">
    <location>
        <position position="1"/>
    </location>
</feature>
<dbReference type="SMART" id="SM00355">
    <property type="entry name" value="ZnF_C2H2"/>
    <property type="match status" value="2"/>
</dbReference>
<keyword evidence="6" id="KW-0539">Nucleus</keyword>
<dbReference type="PROSITE" id="PS50157">
    <property type="entry name" value="ZINC_FINGER_C2H2_2"/>
    <property type="match status" value="2"/>
</dbReference>
<dbReference type="Pfam" id="PF00096">
    <property type="entry name" value="zf-C2H2"/>
    <property type="match status" value="2"/>
</dbReference>
<protein>
    <submittedName>
        <fullName evidence="9">ZSC32 protein</fullName>
    </submittedName>
</protein>
<keyword evidence="10" id="KW-1185">Reference proteome</keyword>
<keyword evidence="4 7" id="KW-0863">Zinc-finger</keyword>
<name>A0A850ZEB3_9PASS</name>
<keyword evidence="2" id="KW-0479">Metal-binding</keyword>
<evidence type="ECO:0000256" key="2">
    <source>
        <dbReference type="ARBA" id="ARBA00022723"/>
    </source>
</evidence>
<evidence type="ECO:0000256" key="1">
    <source>
        <dbReference type="ARBA" id="ARBA00004123"/>
    </source>
</evidence>
<dbReference type="InterPro" id="IPR013087">
    <property type="entry name" value="Znf_C2H2_type"/>
</dbReference>
<dbReference type="SUPFAM" id="SSF57667">
    <property type="entry name" value="beta-beta-alpha zinc fingers"/>
    <property type="match status" value="2"/>
</dbReference>
<dbReference type="GO" id="GO:0000978">
    <property type="term" value="F:RNA polymerase II cis-regulatory region sequence-specific DNA binding"/>
    <property type="evidence" value="ECO:0007669"/>
    <property type="project" value="TreeGrafter"/>
</dbReference>
<keyword evidence="3" id="KW-0677">Repeat</keyword>
<proteinExistence type="predicted"/>
<evidence type="ECO:0000256" key="6">
    <source>
        <dbReference type="ARBA" id="ARBA00023242"/>
    </source>
</evidence>
<keyword evidence="5" id="KW-0862">Zinc</keyword>
<feature type="domain" description="C2H2-type" evidence="8">
    <location>
        <begin position="32"/>
        <end position="54"/>
    </location>
</feature>
<dbReference type="InterPro" id="IPR036236">
    <property type="entry name" value="Znf_C2H2_sf"/>
</dbReference>
<dbReference type="PANTHER" id="PTHR23226">
    <property type="entry name" value="ZINC FINGER AND SCAN DOMAIN-CONTAINING"/>
    <property type="match status" value="1"/>
</dbReference>
<dbReference type="GO" id="GO:0008270">
    <property type="term" value="F:zinc ion binding"/>
    <property type="evidence" value="ECO:0007669"/>
    <property type="project" value="UniProtKB-KW"/>
</dbReference>
<feature type="non-terminal residue" evidence="9">
    <location>
        <position position="61"/>
    </location>
</feature>
<evidence type="ECO:0000256" key="4">
    <source>
        <dbReference type="ARBA" id="ARBA00022771"/>
    </source>
</evidence>
<evidence type="ECO:0000256" key="3">
    <source>
        <dbReference type="ARBA" id="ARBA00022737"/>
    </source>
</evidence>
<dbReference type="GO" id="GO:0000981">
    <property type="term" value="F:DNA-binding transcription factor activity, RNA polymerase II-specific"/>
    <property type="evidence" value="ECO:0007669"/>
    <property type="project" value="TreeGrafter"/>
</dbReference>
<reference evidence="9" key="1">
    <citation type="submission" date="2019-09" db="EMBL/GenBank/DDBJ databases">
        <title>Bird 10,000 Genomes (B10K) Project - Family phase.</title>
        <authorList>
            <person name="Zhang G."/>
        </authorList>
    </citation>
    <scope>NUCLEOTIDE SEQUENCE</scope>
    <source>
        <strain evidence="9">B10K-DU-012-47</strain>
    </source>
</reference>